<sequence length="217" mass="24311">MIGLYLPRDTFIHKLKPSIKLLFFAVCGTTLLMVSSIPFLVFFLLLAALFYKVAKIPFSTVIKQLKSIGFFLVIIFVFQVIFVNWLEGVEVVLRLIILFSLSSLISLTTKVSDMVDSIQAGLQPFRCFGINPSKVTMVISMAIRFIPLLSEKFNEVREAQRARGLNSNIAALAIPLIIKTIRMASEVAEALEARCYNVGAVDKVSNDKKNPHNERII</sequence>
<dbReference type="KEGG" id="btay:LAJ60_01565"/>
<feature type="transmembrane region" description="Helical" evidence="6">
    <location>
        <begin position="20"/>
        <end position="53"/>
    </location>
</feature>
<name>A0A9Q8YY30_BARTA</name>
<dbReference type="InterPro" id="IPR003339">
    <property type="entry name" value="ABC/ECF_trnsptr_transmembrane"/>
</dbReference>
<dbReference type="AlphaFoldDB" id="A0A9Q8YY30"/>
<dbReference type="EMBL" id="CP083444">
    <property type="protein sequence ID" value="USP03166.1"/>
    <property type="molecule type" value="Genomic_DNA"/>
</dbReference>
<keyword evidence="5 6" id="KW-0472">Membrane</keyword>
<evidence type="ECO:0000256" key="1">
    <source>
        <dbReference type="ARBA" id="ARBA00004141"/>
    </source>
</evidence>
<comment type="subcellular location">
    <subcellularLocation>
        <location evidence="1">Membrane</location>
        <topology evidence="1">Multi-pass membrane protein</topology>
    </subcellularLocation>
</comment>
<evidence type="ECO:0000256" key="5">
    <source>
        <dbReference type="ARBA" id="ARBA00023136"/>
    </source>
</evidence>
<dbReference type="PANTHER" id="PTHR33514:SF13">
    <property type="entry name" value="PROTEIN ABCI12, CHLOROPLASTIC"/>
    <property type="match status" value="1"/>
</dbReference>
<dbReference type="PANTHER" id="PTHR33514">
    <property type="entry name" value="PROTEIN ABCI12, CHLOROPLASTIC"/>
    <property type="match status" value="1"/>
</dbReference>
<feature type="transmembrane region" description="Helical" evidence="6">
    <location>
        <begin position="65"/>
        <end position="85"/>
    </location>
</feature>
<reference evidence="7" key="1">
    <citation type="journal article" date="2022" name="Proc. Natl. Acad. Sci. U.S.A.">
        <title>Identification of the Bartonella autotransporter CFA as a protective antigen and hypervariable target of neutralizing antibodies in mice.</title>
        <authorList>
            <person name="Siewert L.K."/>
            <person name="Korotaev A."/>
            <person name="Sedzicki J."/>
            <person name="Fromm K."/>
            <person name="Pinschewer D.D."/>
            <person name="Dehio C."/>
        </authorList>
    </citation>
    <scope>NUCLEOTIDE SEQUENCE</scope>
    <source>
        <strain evidence="7">IBS296</strain>
    </source>
</reference>
<protein>
    <submittedName>
        <fullName evidence="7">Energy-coupling factor transporter transmembrane protein EcfT</fullName>
    </submittedName>
</protein>
<organism evidence="7 8">
    <name type="scientific">Bartonella taylorii</name>
    <dbReference type="NCBI Taxonomy" id="33046"/>
    <lineage>
        <taxon>Bacteria</taxon>
        <taxon>Pseudomonadati</taxon>
        <taxon>Pseudomonadota</taxon>
        <taxon>Alphaproteobacteria</taxon>
        <taxon>Hyphomicrobiales</taxon>
        <taxon>Bartonellaceae</taxon>
        <taxon>Bartonella</taxon>
    </lineage>
</organism>
<accession>A0A9Q8YY30</accession>
<dbReference type="RefSeq" id="WP_040296990.1">
    <property type="nucleotide sequence ID" value="NZ_CADDYE010000008.1"/>
</dbReference>
<evidence type="ECO:0000256" key="4">
    <source>
        <dbReference type="ARBA" id="ARBA00022989"/>
    </source>
</evidence>
<evidence type="ECO:0000313" key="8">
    <source>
        <dbReference type="Proteomes" id="UP001056980"/>
    </source>
</evidence>
<dbReference type="Proteomes" id="UP001056980">
    <property type="component" value="Chromosome"/>
</dbReference>
<gene>
    <name evidence="7" type="ORF">LAJ60_01565</name>
</gene>
<evidence type="ECO:0000256" key="6">
    <source>
        <dbReference type="SAM" id="Phobius"/>
    </source>
</evidence>
<proteinExistence type="inferred from homology"/>
<dbReference type="GO" id="GO:0005886">
    <property type="term" value="C:plasma membrane"/>
    <property type="evidence" value="ECO:0007669"/>
    <property type="project" value="UniProtKB-ARBA"/>
</dbReference>
<comment type="similarity">
    <text evidence="2">Belongs to the CbiQ family.</text>
</comment>
<evidence type="ECO:0000256" key="3">
    <source>
        <dbReference type="ARBA" id="ARBA00022692"/>
    </source>
</evidence>
<feature type="transmembrane region" description="Helical" evidence="6">
    <location>
        <begin position="91"/>
        <end position="109"/>
    </location>
</feature>
<dbReference type="CDD" id="cd16914">
    <property type="entry name" value="EcfT"/>
    <property type="match status" value="1"/>
</dbReference>
<dbReference type="Pfam" id="PF02361">
    <property type="entry name" value="CbiQ"/>
    <property type="match status" value="1"/>
</dbReference>
<evidence type="ECO:0000256" key="2">
    <source>
        <dbReference type="ARBA" id="ARBA00008564"/>
    </source>
</evidence>
<keyword evidence="4 6" id="KW-1133">Transmembrane helix</keyword>
<evidence type="ECO:0000313" key="7">
    <source>
        <dbReference type="EMBL" id="USP03166.1"/>
    </source>
</evidence>
<keyword evidence="3 6" id="KW-0812">Transmembrane</keyword>